<gene>
    <name evidence="1" type="ORF">AL0467_1048</name>
</gene>
<dbReference type="RefSeq" id="WP_085381887.1">
    <property type="nucleotide sequence ID" value="NZ_LNKI01000002.1"/>
</dbReference>
<accession>A0A1X3A1T1</accession>
<reference evidence="1 2" key="1">
    <citation type="journal article" date="2016" name="Sci. Rep.">
        <title>Evaluation of genetic diversity among strains of the human gut commensal Bifidobacterium adolescentis.</title>
        <authorList>
            <person name="Duranti S."/>
            <person name="Milani C."/>
            <person name="Lugli G.A."/>
            <person name="Mancabelli L."/>
            <person name="Turroni F."/>
            <person name="Ferrario C."/>
            <person name="Mangifesta M."/>
            <person name="Viappiani A."/>
            <person name="Sanchez B."/>
            <person name="Margolles A."/>
            <person name="van Sinderen D."/>
            <person name="Ventura M."/>
        </authorList>
    </citation>
    <scope>NUCLEOTIDE SEQUENCE [LARGE SCALE GENOMIC DNA]</scope>
    <source>
        <strain evidence="1 2">AL46-7</strain>
    </source>
</reference>
<dbReference type="EMBL" id="LNKI01000002">
    <property type="protein sequence ID" value="OSH00648.1"/>
    <property type="molecule type" value="Genomic_DNA"/>
</dbReference>
<evidence type="ECO:0000313" key="2">
    <source>
        <dbReference type="Proteomes" id="UP000193208"/>
    </source>
</evidence>
<evidence type="ECO:0000313" key="1">
    <source>
        <dbReference type="EMBL" id="OSH00648.1"/>
    </source>
</evidence>
<organism evidence="1 2">
    <name type="scientific">Bifidobacterium adolescentis</name>
    <dbReference type="NCBI Taxonomy" id="1680"/>
    <lineage>
        <taxon>Bacteria</taxon>
        <taxon>Bacillati</taxon>
        <taxon>Actinomycetota</taxon>
        <taxon>Actinomycetes</taxon>
        <taxon>Bifidobacteriales</taxon>
        <taxon>Bifidobacteriaceae</taxon>
        <taxon>Bifidobacterium</taxon>
    </lineage>
</organism>
<dbReference type="Proteomes" id="UP000193208">
    <property type="component" value="Unassembled WGS sequence"/>
</dbReference>
<name>A0A1X3A1T1_BIFAD</name>
<dbReference type="InterPro" id="IPR054052">
    <property type="entry name" value="Y16Q-like"/>
</dbReference>
<comment type="caution">
    <text evidence="1">The sequence shown here is derived from an EMBL/GenBank/DDBJ whole genome shotgun (WGS) entry which is preliminary data.</text>
</comment>
<dbReference type="Pfam" id="PF21825">
    <property type="entry name" value="crAss001_48"/>
    <property type="match status" value="1"/>
</dbReference>
<proteinExistence type="predicted"/>
<sequence length="181" mass="20676">MEDDYKAHDDYKTRMVEEYHELKERISKLDDAVTRYKRGELESKPKCLGGMIVAQLYIMQDYLHVLFDRIKAMGINLDSDDEPDEKPLPPEPQSHGFFIPRDGSPYLVLHDMDGTWSYLVNTPSIIGRINGWSELASTINMLSGYLNWEQLVENLQDSAFPLIPLNASNMPVIAKALADND</sequence>
<protein>
    <submittedName>
        <fullName evidence="1">Uncharacterized protein</fullName>
    </submittedName>
</protein>
<dbReference type="AlphaFoldDB" id="A0A1X3A1T1"/>